<evidence type="ECO:0000259" key="4">
    <source>
        <dbReference type="PROSITE" id="PS50893"/>
    </source>
</evidence>
<keyword evidence="2" id="KW-0547">Nucleotide-binding</keyword>
<dbReference type="PANTHER" id="PTHR45772:SF1">
    <property type="entry name" value="ABC TRANSPORTER ATP-BINDING PROTEIN"/>
    <property type="match status" value="1"/>
</dbReference>
<dbReference type="Gene3D" id="3.40.50.300">
    <property type="entry name" value="P-loop containing nucleotide triphosphate hydrolases"/>
    <property type="match status" value="1"/>
</dbReference>
<dbReference type="GO" id="GO:0005524">
    <property type="term" value="F:ATP binding"/>
    <property type="evidence" value="ECO:0007669"/>
    <property type="project" value="UniProtKB-KW"/>
</dbReference>
<keyword evidence="1" id="KW-0813">Transport</keyword>
<keyword evidence="6" id="KW-1185">Reference proteome</keyword>
<reference evidence="5 6" key="1">
    <citation type="submission" date="2020-08" db="EMBL/GenBank/DDBJ databases">
        <title>Genomic Encyclopedia of Type Strains, Phase IV (KMG-IV): sequencing the most valuable type-strain genomes for metagenomic binning, comparative biology and taxonomic classification.</title>
        <authorList>
            <person name="Goeker M."/>
        </authorList>
    </citation>
    <scope>NUCLEOTIDE SEQUENCE [LARGE SCALE GENOMIC DNA]</scope>
    <source>
        <strain evidence="5 6">DSM 28101</strain>
    </source>
</reference>
<name>A0A7W6KHM7_9HYPH</name>
<organism evidence="5 6">
    <name type="scientific">Martelella radicis</name>
    <dbReference type="NCBI Taxonomy" id="1397476"/>
    <lineage>
        <taxon>Bacteria</taxon>
        <taxon>Pseudomonadati</taxon>
        <taxon>Pseudomonadota</taxon>
        <taxon>Alphaproteobacteria</taxon>
        <taxon>Hyphomicrobiales</taxon>
        <taxon>Aurantimonadaceae</taxon>
        <taxon>Martelella</taxon>
    </lineage>
</organism>
<proteinExistence type="predicted"/>
<dbReference type="InterPro" id="IPR051120">
    <property type="entry name" value="ABC_AA/LPS_Transport"/>
</dbReference>
<sequence>MIEISDLLVEFGGVRPISDLSAKLTAPISGLIGPNGAGKTTLLNVLSGFVTPSHGKVRLNGADLLRLKPLQRVRAGLRRSFQTEQVVEDLTVRDNLIAIADNVMHVGHRYESVDKALEFTGLASVAESSGSALNLFQRRMVELGKCVVGKPKLILLDEPAAGLTDEESARLRECVLNIPDAYGAQVLVIDHDVDLIRAMCSETLVLDYGKKLALGPTEEVLEDPDVRRAYLGEL</sequence>
<feature type="domain" description="ABC transporter" evidence="4">
    <location>
        <begin position="2"/>
        <end position="233"/>
    </location>
</feature>
<dbReference type="PROSITE" id="PS50893">
    <property type="entry name" value="ABC_TRANSPORTER_2"/>
    <property type="match status" value="1"/>
</dbReference>
<protein>
    <submittedName>
        <fullName evidence="5">Branched-chain amino acid transport system ATP-binding protein</fullName>
    </submittedName>
</protein>
<dbReference type="AlphaFoldDB" id="A0A7W6KHM7"/>
<gene>
    <name evidence="5" type="ORF">GGR30_001176</name>
</gene>
<evidence type="ECO:0000256" key="1">
    <source>
        <dbReference type="ARBA" id="ARBA00022448"/>
    </source>
</evidence>
<dbReference type="Proteomes" id="UP000530571">
    <property type="component" value="Unassembled WGS sequence"/>
</dbReference>
<dbReference type="InterPro" id="IPR027417">
    <property type="entry name" value="P-loop_NTPase"/>
</dbReference>
<dbReference type="EMBL" id="JACIDZ010000003">
    <property type="protein sequence ID" value="MBB4121262.1"/>
    <property type="molecule type" value="Genomic_DNA"/>
</dbReference>
<evidence type="ECO:0000256" key="3">
    <source>
        <dbReference type="ARBA" id="ARBA00022840"/>
    </source>
</evidence>
<dbReference type="Pfam" id="PF12399">
    <property type="entry name" value="BCA_ABC_TP_C"/>
    <property type="match status" value="1"/>
</dbReference>
<evidence type="ECO:0000313" key="5">
    <source>
        <dbReference type="EMBL" id="MBB4121262.1"/>
    </source>
</evidence>
<evidence type="ECO:0000313" key="6">
    <source>
        <dbReference type="Proteomes" id="UP000530571"/>
    </source>
</evidence>
<keyword evidence="3 5" id="KW-0067">ATP-binding</keyword>
<dbReference type="InterPro" id="IPR003593">
    <property type="entry name" value="AAA+_ATPase"/>
</dbReference>
<dbReference type="Pfam" id="PF00005">
    <property type="entry name" value="ABC_tran"/>
    <property type="match status" value="1"/>
</dbReference>
<dbReference type="SUPFAM" id="SSF52540">
    <property type="entry name" value="P-loop containing nucleoside triphosphate hydrolases"/>
    <property type="match status" value="1"/>
</dbReference>
<dbReference type="PANTHER" id="PTHR45772">
    <property type="entry name" value="CONSERVED COMPONENT OF ABC TRANSPORTER FOR NATURAL AMINO ACIDS-RELATED"/>
    <property type="match status" value="1"/>
</dbReference>
<dbReference type="GO" id="GO:0005886">
    <property type="term" value="C:plasma membrane"/>
    <property type="evidence" value="ECO:0007669"/>
    <property type="project" value="TreeGrafter"/>
</dbReference>
<dbReference type="SMART" id="SM00382">
    <property type="entry name" value="AAA"/>
    <property type="match status" value="1"/>
</dbReference>
<dbReference type="GO" id="GO:0016887">
    <property type="term" value="F:ATP hydrolysis activity"/>
    <property type="evidence" value="ECO:0007669"/>
    <property type="project" value="InterPro"/>
</dbReference>
<evidence type="ECO:0000256" key="2">
    <source>
        <dbReference type="ARBA" id="ARBA00022741"/>
    </source>
</evidence>
<accession>A0A7W6KHM7</accession>
<comment type="caution">
    <text evidence="5">The sequence shown here is derived from an EMBL/GenBank/DDBJ whole genome shotgun (WGS) entry which is preliminary data.</text>
</comment>
<dbReference type="InterPro" id="IPR032823">
    <property type="entry name" value="BCA_ABC_TP_C"/>
</dbReference>
<dbReference type="RefSeq" id="WP_183483505.1">
    <property type="nucleotide sequence ID" value="NZ_JACIDZ010000003.1"/>
</dbReference>
<dbReference type="InterPro" id="IPR003439">
    <property type="entry name" value="ABC_transporter-like_ATP-bd"/>
</dbReference>